<gene>
    <name evidence="9" type="ORF">BBD42_23595</name>
</gene>
<keyword evidence="2" id="KW-0673">Quorum sensing</keyword>
<protein>
    <recommendedName>
        <fullName evidence="10">Accessory regulator AgrB</fullName>
    </recommendedName>
</protein>
<feature type="transmembrane region" description="Helical" evidence="8">
    <location>
        <begin position="79"/>
        <end position="97"/>
    </location>
</feature>
<sequence>MIEYISRQIAISIKKADPQGNVSVNVMAYQLGYWLNPTAIIALSLGIGWITGAFLGTVMGMLAFCILRRYTGGFHFSSLTKCFIVSAALLSTIPHIVLNDAAVIALTMLSAILLLIFRRGGGVSLLLVLSNIYFKSDVIALAFLAQMFFVIIQQIGGVKGNETEISA</sequence>
<evidence type="ECO:0000256" key="5">
    <source>
        <dbReference type="ARBA" id="ARBA00022801"/>
    </source>
</evidence>
<feature type="transmembrane region" description="Helical" evidence="8">
    <location>
        <begin position="103"/>
        <end position="129"/>
    </location>
</feature>
<keyword evidence="3" id="KW-0645">Protease</keyword>
<evidence type="ECO:0008006" key="10">
    <source>
        <dbReference type="Google" id="ProtNLM"/>
    </source>
</evidence>
<evidence type="ECO:0000256" key="8">
    <source>
        <dbReference type="SAM" id="Phobius"/>
    </source>
</evidence>
<dbReference type="Pfam" id="PF04647">
    <property type="entry name" value="AgrB"/>
    <property type="match status" value="1"/>
</dbReference>
<reference evidence="9" key="1">
    <citation type="submission" date="2016-08" db="EMBL/GenBank/DDBJ databases">
        <title>Complete Genome Seqeunce of Paenibacillus sp. BIHB 4019 from tea rhizoplane.</title>
        <authorList>
            <person name="Thakur R."/>
            <person name="Swarnkar M.K."/>
            <person name="Gulati A."/>
        </authorList>
    </citation>
    <scope>NUCLEOTIDE SEQUENCE [LARGE SCALE GENOMIC DNA]</scope>
    <source>
        <strain evidence="9">BIHB4019</strain>
    </source>
</reference>
<dbReference type="GO" id="GO:0009372">
    <property type="term" value="P:quorum sensing"/>
    <property type="evidence" value="ECO:0007669"/>
    <property type="project" value="UniProtKB-KW"/>
</dbReference>
<proteinExistence type="predicted"/>
<feature type="transmembrane region" description="Helical" evidence="8">
    <location>
        <begin position="39"/>
        <end position="67"/>
    </location>
</feature>
<organism evidence="9">
    <name type="scientific">Paenibacillus sp. BIHB 4019</name>
    <dbReference type="NCBI Taxonomy" id="1870819"/>
    <lineage>
        <taxon>Bacteria</taxon>
        <taxon>Bacillati</taxon>
        <taxon>Bacillota</taxon>
        <taxon>Bacilli</taxon>
        <taxon>Bacillales</taxon>
        <taxon>Paenibacillaceae</taxon>
        <taxon>Paenibacillus</taxon>
    </lineage>
</organism>
<feature type="transmembrane region" description="Helical" evidence="8">
    <location>
        <begin position="138"/>
        <end position="156"/>
    </location>
</feature>
<dbReference type="GO" id="GO:0008233">
    <property type="term" value="F:peptidase activity"/>
    <property type="evidence" value="ECO:0007669"/>
    <property type="project" value="UniProtKB-KW"/>
</dbReference>
<evidence type="ECO:0000256" key="1">
    <source>
        <dbReference type="ARBA" id="ARBA00022475"/>
    </source>
</evidence>
<accession>A0A1B2DN67</accession>
<keyword evidence="1" id="KW-1003">Cell membrane</keyword>
<name>A0A1B2DN67_9BACL</name>
<evidence type="ECO:0000313" key="9">
    <source>
        <dbReference type="EMBL" id="ANY69131.1"/>
    </source>
</evidence>
<dbReference type="AlphaFoldDB" id="A0A1B2DN67"/>
<keyword evidence="4 8" id="KW-0812">Transmembrane</keyword>
<evidence type="ECO:0000256" key="7">
    <source>
        <dbReference type="ARBA" id="ARBA00023136"/>
    </source>
</evidence>
<dbReference type="InterPro" id="IPR006741">
    <property type="entry name" value="AgrB"/>
</dbReference>
<keyword evidence="7 8" id="KW-0472">Membrane</keyword>
<evidence type="ECO:0000256" key="4">
    <source>
        <dbReference type="ARBA" id="ARBA00022692"/>
    </source>
</evidence>
<dbReference type="GO" id="GO:0016020">
    <property type="term" value="C:membrane"/>
    <property type="evidence" value="ECO:0007669"/>
    <property type="project" value="InterPro"/>
</dbReference>
<dbReference type="EMBL" id="CP016808">
    <property type="protein sequence ID" value="ANY69131.1"/>
    <property type="molecule type" value="Genomic_DNA"/>
</dbReference>
<dbReference type="RefSeq" id="WP_099520177.1">
    <property type="nucleotide sequence ID" value="NZ_CP016808.1"/>
</dbReference>
<keyword evidence="6 8" id="KW-1133">Transmembrane helix</keyword>
<dbReference type="GO" id="GO:0006508">
    <property type="term" value="P:proteolysis"/>
    <property type="evidence" value="ECO:0007669"/>
    <property type="project" value="UniProtKB-KW"/>
</dbReference>
<keyword evidence="5" id="KW-0378">Hydrolase</keyword>
<evidence type="ECO:0000256" key="2">
    <source>
        <dbReference type="ARBA" id="ARBA00022654"/>
    </source>
</evidence>
<evidence type="ECO:0000256" key="6">
    <source>
        <dbReference type="ARBA" id="ARBA00022989"/>
    </source>
</evidence>
<evidence type="ECO:0000256" key="3">
    <source>
        <dbReference type="ARBA" id="ARBA00022670"/>
    </source>
</evidence>